<evidence type="ECO:0000256" key="1">
    <source>
        <dbReference type="ARBA" id="ARBA00008416"/>
    </source>
</evidence>
<dbReference type="InterPro" id="IPR041602">
    <property type="entry name" value="Quercetinase_C"/>
</dbReference>
<name>A0ABT7DX17_9NEIS</name>
<dbReference type="InterPro" id="IPR012093">
    <property type="entry name" value="Pirin"/>
</dbReference>
<evidence type="ECO:0000259" key="3">
    <source>
        <dbReference type="Pfam" id="PF02678"/>
    </source>
</evidence>
<protein>
    <submittedName>
        <fullName evidence="5">Pirin family protein</fullName>
    </submittedName>
</protein>
<gene>
    <name evidence="5" type="ORF">PZA18_11140</name>
</gene>
<evidence type="ECO:0000313" key="6">
    <source>
        <dbReference type="Proteomes" id="UP001172778"/>
    </source>
</evidence>
<dbReference type="EMBL" id="JARRAF010000011">
    <property type="protein sequence ID" value="MDK2124606.1"/>
    <property type="molecule type" value="Genomic_DNA"/>
</dbReference>
<keyword evidence="6" id="KW-1185">Reference proteome</keyword>
<dbReference type="Pfam" id="PF17954">
    <property type="entry name" value="Pirin_C_2"/>
    <property type="match status" value="1"/>
</dbReference>
<dbReference type="InterPro" id="IPR003829">
    <property type="entry name" value="Pirin_N_dom"/>
</dbReference>
<feature type="domain" description="Quercetin 2,3-dioxygenase C-terminal cupin" evidence="4">
    <location>
        <begin position="146"/>
        <end position="231"/>
    </location>
</feature>
<evidence type="ECO:0000313" key="5">
    <source>
        <dbReference type="EMBL" id="MDK2124606.1"/>
    </source>
</evidence>
<dbReference type="Pfam" id="PF02678">
    <property type="entry name" value="Pirin"/>
    <property type="match status" value="1"/>
</dbReference>
<dbReference type="Gene3D" id="2.60.120.10">
    <property type="entry name" value="Jelly Rolls"/>
    <property type="match status" value="2"/>
</dbReference>
<dbReference type="InterPro" id="IPR011051">
    <property type="entry name" value="RmlC_Cupin_sf"/>
</dbReference>
<dbReference type="PIRSF" id="PIRSF006232">
    <property type="entry name" value="Pirin"/>
    <property type="match status" value="1"/>
</dbReference>
<dbReference type="SUPFAM" id="SSF51182">
    <property type="entry name" value="RmlC-like cupins"/>
    <property type="match status" value="1"/>
</dbReference>
<proteinExistence type="inferred from homology"/>
<accession>A0ABT7DX17</accession>
<organism evidence="5 6">
    <name type="scientific">Parachitinimonas caeni</name>
    <dbReference type="NCBI Taxonomy" id="3031301"/>
    <lineage>
        <taxon>Bacteria</taxon>
        <taxon>Pseudomonadati</taxon>
        <taxon>Pseudomonadota</taxon>
        <taxon>Betaproteobacteria</taxon>
        <taxon>Neisseriales</taxon>
        <taxon>Chitinibacteraceae</taxon>
        <taxon>Parachitinimonas</taxon>
    </lineage>
</organism>
<reference evidence="5" key="1">
    <citation type="submission" date="2023-03" db="EMBL/GenBank/DDBJ databases">
        <title>Chitinimonas shenzhenensis gen. nov., sp. nov., a novel member of family Burkholderiaceae isolated from activated sludge collected in Shen Zhen, China.</title>
        <authorList>
            <person name="Wang X."/>
        </authorList>
    </citation>
    <scope>NUCLEOTIDE SEQUENCE</scope>
    <source>
        <strain evidence="5">DQS-5</strain>
    </source>
</reference>
<dbReference type="RefSeq" id="WP_284100919.1">
    <property type="nucleotide sequence ID" value="NZ_JARRAF010000011.1"/>
</dbReference>
<comment type="caution">
    <text evidence="5">The sequence shown here is derived from an EMBL/GenBank/DDBJ whole genome shotgun (WGS) entry which is preliminary data.</text>
</comment>
<dbReference type="PANTHER" id="PTHR43212">
    <property type="entry name" value="QUERCETIN 2,3-DIOXYGENASE"/>
    <property type="match status" value="1"/>
</dbReference>
<evidence type="ECO:0000256" key="2">
    <source>
        <dbReference type="RuleBase" id="RU003457"/>
    </source>
</evidence>
<evidence type="ECO:0000259" key="4">
    <source>
        <dbReference type="Pfam" id="PF17954"/>
    </source>
</evidence>
<sequence>MHEIRKADDRGMADLGWLFSRHTFSFGDYFDAHQRGFSDLLVINDDKVEPGGGFETHSHHDMEIISYVLSGALEHEDSTGEGSVIQAGDVQAMSAGRGIDHSEYNHSDDEPVHFLQIWILPNRLRVEPRYQQRHVSAAEKRGCLRLIASAEGTGQSLRIHQDVRIYAGLFDGDETAQLDLPGERFAYIHLARGSACINGLHLQEGDGVRIRHEPTITISEGEQAEVLVFDLRPNEKPRMT</sequence>
<dbReference type="PANTHER" id="PTHR43212:SF3">
    <property type="entry name" value="QUERCETIN 2,3-DIOXYGENASE"/>
    <property type="match status" value="1"/>
</dbReference>
<dbReference type="Proteomes" id="UP001172778">
    <property type="component" value="Unassembled WGS sequence"/>
</dbReference>
<dbReference type="CDD" id="cd02910">
    <property type="entry name" value="cupin_Yhhw_N"/>
    <property type="match status" value="1"/>
</dbReference>
<dbReference type="InterPro" id="IPR014710">
    <property type="entry name" value="RmlC-like_jellyroll"/>
</dbReference>
<comment type="similarity">
    <text evidence="1 2">Belongs to the pirin family.</text>
</comment>
<feature type="domain" description="Pirin N-terminal" evidence="3">
    <location>
        <begin position="13"/>
        <end position="119"/>
    </location>
</feature>